<dbReference type="Pfam" id="PF06803">
    <property type="entry name" value="DUF1232"/>
    <property type="match status" value="1"/>
</dbReference>
<dbReference type="EMBL" id="PGVA01000028">
    <property type="protein sequence ID" value="PLR82125.1"/>
    <property type="molecule type" value="Genomic_DNA"/>
</dbReference>
<dbReference type="GO" id="GO:0008168">
    <property type="term" value="F:methyltransferase activity"/>
    <property type="evidence" value="ECO:0007669"/>
    <property type="project" value="UniProtKB-KW"/>
</dbReference>
<name>A0A2N5GKS2_9BACI</name>
<evidence type="ECO:0000256" key="6">
    <source>
        <dbReference type="SAM" id="Phobius"/>
    </source>
</evidence>
<keyword evidence="3 6" id="KW-1133">Transmembrane helix</keyword>
<comment type="subcellular location">
    <subcellularLocation>
        <location evidence="1">Endomembrane system</location>
        <topology evidence="1">Multi-pass membrane protein</topology>
    </subcellularLocation>
</comment>
<protein>
    <submittedName>
        <fullName evidence="8">Methyltransferase type 11</fullName>
    </submittedName>
</protein>
<dbReference type="InterPro" id="IPR010652">
    <property type="entry name" value="DUF1232"/>
</dbReference>
<evidence type="ECO:0000313" key="10">
    <source>
        <dbReference type="Proteomes" id="UP000234951"/>
    </source>
</evidence>
<evidence type="ECO:0000313" key="9">
    <source>
        <dbReference type="EMBL" id="PLR97969.1"/>
    </source>
</evidence>
<dbReference type="AlphaFoldDB" id="A0A2N5GKS2"/>
<dbReference type="GO" id="GO:0032259">
    <property type="term" value="P:methylation"/>
    <property type="evidence" value="ECO:0007669"/>
    <property type="project" value="UniProtKB-KW"/>
</dbReference>
<dbReference type="RefSeq" id="WP_101577841.1">
    <property type="nucleotide sequence ID" value="NZ_PGVA01000028.1"/>
</dbReference>
<reference evidence="8 10" key="1">
    <citation type="submission" date="2017-11" db="EMBL/GenBank/DDBJ databases">
        <title>Comparitive Functional Genomics of Dry Heat Resistant strains isolated from the Viking Spacecraft.</title>
        <authorList>
            <person name="Seuylemezian A."/>
            <person name="Cooper K."/>
            <person name="Vaishampayan P."/>
        </authorList>
    </citation>
    <scope>NUCLEOTIDE SEQUENCE [LARGE SCALE GENOMIC DNA]</scope>
    <source>
        <strain evidence="8 10">M4.6</strain>
    </source>
</reference>
<keyword evidence="8" id="KW-0808">Transferase</keyword>
<evidence type="ECO:0000256" key="2">
    <source>
        <dbReference type="ARBA" id="ARBA00022692"/>
    </source>
</evidence>
<evidence type="ECO:0000256" key="1">
    <source>
        <dbReference type="ARBA" id="ARBA00004127"/>
    </source>
</evidence>
<evidence type="ECO:0000256" key="4">
    <source>
        <dbReference type="ARBA" id="ARBA00023136"/>
    </source>
</evidence>
<feature type="region of interest" description="Disordered" evidence="5">
    <location>
        <begin position="1"/>
        <end position="25"/>
    </location>
</feature>
<feature type="domain" description="DUF1232" evidence="7">
    <location>
        <begin position="77"/>
        <end position="110"/>
    </location>
</feature>
<accession>A0A2N5GKS2</accession>
<keyword evidence="2 6" id="KW-0812">Transmembrane</keyword>
<evidence type="ECO:0000259" key="7">
    <source>
        <dbReference type="Pfam" id="PF06803"/>
    </source>
</evidence>
<keyword evidence="11" id="KW-1185">Reference proteome</keyword>
<sequence>MPTDEKIEKEHQKYESKASGYAKDPAKAQNLLKEAMNKANKSRGALADAWDKLQLFFEMIRMWIKGEYRKIPTRSLITILAAIIYFVSPIDIIPDFIIGLGLVDDAAVIVYAFKQISSDIDKFKAWKAAQDHVFIDPNKPGSIKQ</sequence>
<dbReference type="OrthoDB" id="9793277at2"/>
<dbReference type="Proteomes" id="UP000235114">
    <property type="component" value="Unassembled WGS sequence"/>
</dbReference>
<reference evidence="9 11" key="2">
    <citation type="submission" date="2017-12" db="EMBL/GenBank/DDBJ databases">
        <title>Comparative Functional Genomics of Dry Heat Resistant strains isolated from the Viking Spacecraft.</title>
        <authorList>
            <person name="Seuylemezian A."/>
            <person name="Cooper K."/>
            <person name="Vaishampayan P."/>
        </authorList>
    </citation>
    <scope>NUCLEOTIDE SEQUENCE [LARGE SCALE GENOMIC DNA]</scope>
    <source>
        <strain evidence="9 11">ATCC 29669</strain>
    </source>
</reference>
<keyword evidence="4 6" id="KW-0472">Membrane</keyword>
<keyword evidence="8" id="KW-0489">Methyltransferase</keyword>
<evidence type="ECO:0000313" key="8">
    <source>
        <dbReference type="EMBL" id="PLR82125.1"/>
    </source>
</evidence>
<evidence type="ECO:0000313" key="11">
    <source>
        <dbReference type="Proteomes" id="UP000235114"/>
    </source>
</evidence>
<gene>
    <name evidence="8" type="ORF">CU635_13235</name>
    <name evidence="9" type="ORF">CVD25_09105</name>
</gene>
<feature type="compositionally biased region" description="Basic and acidic residues" evidence="5">
    <location>
        <begin position="1"/>
        <end position="16"/>
    </location>
</feature>
<proteinExistence type="predicted"/>
<organism evidence="8 10">
    <name type="scientific">Bacillus canaveralius</name>
    <dbReference type="NCBI Taxonomy" id="1403243"/>
    <lineage>
        <taxon>Bacteria</taxon>
        <taxon>Bacillati</taxon>
        <taxon>Bacillota</taxon>
        <taxon>Bacilli</taxon>
        <taxon>Bacillales</taxon>
        <taxon>Bacillaceae</taxon>
        <taxon>Bacillus</taxon>
    </lineage>
</organism>
<dbReference type="EMBL" id="PGVD01000025">
    <property type="protein sequence ID" value="PLR97969.1"/>
    <property type="molecule type" value="Genomic_DNA"/>
</dbReference>
<comment type="caution">
    <text evidence="8">The sequence shown here is derived from an EMBL/GenBank/DDBJ whole genome shotgun (WGS) entry which is preliminary data.</text>
</comment>
<evidence type="ECO:0000256" key="5">
    <source>
        <dbReference type="SAM" id="MobiDB-lite"/>
    </source>
</evidence>
<evidence type="ECO:0000256" key="3">
    <source>
        <dbReference type="ARBA" id="ARBA00022989"/>
    </source>
</evidence>
<feature type="transmembrane region" description="Helical" evidence="6">
    <location>
        <begin position="71"/>
        <end position="90"/>
    </location>
</feature>
<dbReference type="GO" id="GO:0012505">
    <property type="term" value="C:endomembrane system"/>
    <property type="evidence" value="ECO:0007669"/>
    <property type="project" value="UniProtKB-SubCell"/>
</dbReference>
<dbReference type="Proteomes" id="UP000234951">
    <property type="component" value="Unassembled WGS sequence"/>
</dbReference>